<dbReference type="OrthoDB" id="4338110at2"/>
<dbReference type="AlphaFoldDB" id="A0A2K8PUS3"/>
<gene>
    <name evidence="1" type="ORF">SLAV_38255</name>
</gene>
<dbReference type="Proteomes" id="UP000231791">
    <property type="component" value="Chromosome"/>
</dbReference>
<dbReference type="KEGG" id="slx:SLAV_38255"/>
<evidence type="ECO:0000313" key="1">
    <source>
        <dbReference type="EMBL" id="ATZ29415.1"/>
    </source>
</evidence>
<dbReference type="EMBL" id="CP024985">
    <property type="protein sequence ID" value="ATZ29415.1"/>
    <property type="molecule type" value="Genomic_DNA"/>
</dbReference>
<evidence type="ECO:0000313" key="2">
    <source>
        <dbReference type="Proteomes" id="UP000231791"/>
    </source>
</evidence>
<proteinExistence type="predicted"/>
<keyword evidence="2" id="KW-1185">Reference proteome</keyword>
<organism evidence="1 2">
    <name type="scientific">Streptomyces lavendulae subsp. lavendulae</name>
    <dbReference type="NCBI Taxonomy" id="58340"/>
    <lineage>
        <taxon>Bacteria</taxon>
        <taxon>Bacillati</taxon>
        <taxon>Actinomycetota</taxon>
        <taxon>Actinomycetes</taxon>
        <taxon>Kitasatosporales</taxon>
        <taxon>Streptomycetaceae</taxon>
        <taxon>Streptomyces</taxon>
    </lineage>
</organism>
<name>A0A2K8PUS3_STRLA</name>
<accession>A0A2K8PUS3</accession>
<protein>
    <submittedName>
        <fullName evidence="1">Uncharacterized protein</fullName>
    </submittedName>
</protein>
<dbReference type="GeneID" id="49388592"/>
<sequence>MDDNESDLLDAVRAALREAGFDPGIGGGEGMYLVRHARGVMVGWMPVEIDELHTRLPRGPNPPDAGGTELAGLHHATGLALTAALRAAGFTTEIQDDHILVLPPPP</sequence>
<reference evidence="1 2" key="1">
    <citation type="submission" date="2017-11" db="EMBL/GenBank/DDBJ databases">
        <title>Complete genome sequence of Streptomyces lavendulae subsp. lavendulae CCM 3239 (formerly 'Streptomyces aureofaciens CCM 3239'), the producer of the angucycline-type antibiotic auricin.</title>
        <authorList>
            <person name="Busche T."/>
            <person name="Novakova R."/>
            <person name="Al'Dilaimi A."/>
            <person name="Homerova D."/>
            <person name="Feckova L."/>
            <person name="Rezuchova B."/>
            <person name="Mingyar E."/>
            <person name="Csolleiova D."/>
            <person name="Bekeova C."/>
            <person name="Winkler A."/>
            <person name="Sevcikova B."/>
            <person name="Kalinowski J."/>
            <person name="Kormanec J."/>
            <person name="Ruckert C."/>
        </authorList>
    </citation>
    <scope>NUCLEOTIDE SEQUENCE [LARGE SCALE GENOMIC DNA]</scope>
    <source>
        <strain evidence="1 2">CCM 3239</strain>
    </source>
</reference>
<dbReference type="RefSeq" id="WP_158740909.1">
    <property type="nucleotide sequence ID" value="NZ_CP024985.1"/>
</dbReference>